<dbReference type="AlphaFoldDB" id="A0A090ZLJ0"/>
<evidence type="ECO:0000259" key="4">
    <source>
        <dbReference type="PROSITE" id="PS01124"/>
    </source>
</evidence>
<dbReference type="PANTHER" id="PTHR47893">
    <property type="entry name" value="REGULATORY PROTEIN PCHR"/>
    <property type="match status" value="1"/>
</dbReference>
<dbReference type="PATRIC" id="fig|44252.3.peg.705"/>
<sequence length="326" mass="36651">MNIQVITHNLDSLYEYPNVRRLDEDRVKNQRSYALKAPFCSVKATRTNLRSGLEISSYEGFLSKPLSLQFQTMYPHLEISYTMSGCGNWSGDGSAGFELAPGVSTLAYMSDHRLNAELSPVEPLSHMEIRIDLHRFEALKSELSRRSPGGFFSRQLPGHPQIVKLFEQIRDCSYAGPLRHLYLEGKCYELIATYLDQAEMNVSSGRSSSKLSAEDIRCLHFARGMLAHSWRTPPSLLELARSAGLNDYKLKAGFKELFGTTVFGYIRHLRLNEARRLLEGGEATVSQAAFRVGYLNLSHFAAAYRRTFGHNPSECLRGNGKTAANK</sequence>
<dbReference type="HOGENOM" id="CLU_052345_4_3_9"/>
<dbReference type="PROSITE" id="PS01124">
    <property type="entry name" value="HTH_ARAC_FAMILY_2"/>
    <property type="match status" value="1"/>
</dbReference>
<dbReference type="GO" id="GO:0043565">
    <property type="term" value="F:sequence-specific DNA binding"/>
    <property type="evidence" value="ECO:0007669"/>
    <property type="project" value="InterPro"/>
</dbReference>
<dbReference type="Gene3D" id="1.10.10.60">
    <property type="entry name" value="Homeodomain-like"/>
    <property type="match status" value="2"/>
</dbReference>
<feature type="domain" description="HTH araC/xylS-type" evidence="4">
    <location>
        <begin position="216"/>
        <end position="318"/>
    </location>
</feature>
<evidence type="ECO:0000313" key="5">
    <source>
        <dbReference type="EMBL" id="KFN11293.1"/>
    </source>
</evidence>
<protein>
    <submittedName>
        <fullName evidence="5">Helix-turn-helix domain protein</fullName>
    </submittedName>
</protein>
<dbReference type="Proteomes" id="UP000029278">
    <property type="component" value="Unassembled WGS sequence"/>
</dbReference>
<evidence type="ECO:0000256" key="1">
    <source>
        <dbReference type="ARBA" id="ARBA00023015"/>
    </source>
</evidence>
<dbReference type="RefSeq" id="WP_036620585.1">
    <property type="nucleotide sequence ID" value="NZ_BGML01000005.1"/>
</dbReference>
<keyword evidence="2" id="KW-0238">DNA-binding</keyword>
<dbReference type="STRING" id="44252.DJ90_2360"/>
<dbReference type="EMBL" id="JMQA01000012">
    <property type="protein sequence ID" value="KFN11293.1"/>
    <property type="molecule type" value="Genomic_DNA"/>
</dbReference>
<keyword evidence="1" id="KW-0805">Transcription regulation</keyword>
<evidence type="ECO:0000256" key="2">
    <source>
        <dbReference type="ARBA" id="ARBA00023125"/>
    </source>
</evidence>
<dbReference type="InterPro" id="IPR018060">
    <property type="entry name" value="HTH_AraC"/>
</dbReference>
<comment type="caution">
    <text evidence="5">The sequence shown here is derived from an EMBL/GenBank/DDBJ whole genome shotgun (WGS) entry which is preliminary data.</text>
</comment>
<dbReference type="InterPro" id="IPR018062">
    <property type="entry name" value="HTH_AraC-typ_CS"/>
</dbReference>
<dbReference type="Pfam" id="PF12833">
    <property type="entry name" value="HTH_18"/>
    <property type="match status" value="1"/>
</dbReference>
<evidence type="ECO:0000313" key="6">
    <source>
        <dbReference type="Proteomes" id="UP000029278"/>
    </source>
</evidence>
<dbReference type="GeneID" id="77012003"/>
<proteinExistence type="predicted"/>
<accession>A0A090ZLJ0</accession>
<dbReference type="SMART" id="SM00342">
    <property type="entry name" value="HTH_ARAC"/>
    <property type="match status" value="1"/>
</dbReference>
<reference evidence="5 6" key="1">
    <citation type="submission" date="2014-04" db="EMBL/GenBank/DDBJ databases">
        <authorList>
            <person name="Bishop-Lilly K.A."/>
            <person name="Broomall S.M."/>
            <person name="Chain P.S."/>
            <person name="Chertkov O."/>
            <person name="Coyne S.R."/>
            <person name="Daligault H.E."/>
            <person name="Davenport K.W."/>
            <person name="Erkkila T."/>
            <person name="Frey K.G."/>
            <person name="Gibbons H.S."/>
            <person name="Gu W."/>
            <person name="Jaissle J."/>
            <person name="Johnson S.L."/>
            <person name="Koroleva G.I."/>
            <person name="Ladner J.T."/>
            <person name="Lo C.-C."/>
            <person name="Minogue T.D."/>
            <person name="Munk C."/>
            <person name="Palacios G.F."/>
            <person name="Redden C.L."/>
            <person name="Rosenzweig C.N."/>
            <person name="Scholz M.B."/>
            <person name="Teshima H."/>
            <person name="Xu Y."/>
        </authorList>
    </citation>
    <scope>NUCLEOTIDE SEQUENCE [LARGE SCALE GENOMIC DNA]</scope>
    <source>
        <strain evidence="5 6">8244</strain>
    </source>
</reference>
<dbReference type="PROSITE" id="PS00041">
    <property type="entry name" value="HTH_ARAC_FAMILY_1"/>
    <property type="match status" value="1"/>
</dbReference>
<dbReference type="InterPro" id="IPR009057">
    <property type="entry name" value="Homeodomain-like_sf"/>
</dbReference>
<dbReference type="InterPro" id="IPR053142">
    <property type="entry name" value="PchR_regulatory_protein"/>
</dbReference>
<keyword evidence="6" id="KW-1185">Reference proteome</keyword>
<dbReference type="PANTHER" id="PTHR47893:SF1">
    <property type="entry name" value="REGULATORY PROTEIN PCHR"/>
    <property type="match status" value="1"/>
</dbReference>
<organism evidence="5 6">
    <name type="scientific">Paenibacillus macerans</name>
    <name type="common">Bacillus macerans</name>
    <dbReference type="NCBI Taxonomy" id="44252"/>
    <lineage>
        <taxon>Bacteria</taxon>
        <taxon>Bacillati</taxon>
        <taxon>Bacillota</taxon>
        <taxon>Bacilli</taxon>
        <taxon>Bacillales</taxon>
        <taxon>Paenibacillaceae</taxon>
        <taxon>Paenibacillus</taxon>
    </lineage>
</organism>
<name>A0A090ZLJ0_PAEMA</name>
<dbReference type="SUPFAM" id="SSF46689">
    <property type="entry name" value="Homeodomain-like"/>
    <property type="match status" value="1"/>
</dbReference>
<dbReference type="GO" id="GO:0003700">
    <property type="term" value="F:DNA-binding transcription factor activity"/>
    <property type="evidence" value="ECO:0007669"/>
    <property type="project" value="InterPro"/>
</dbReference>
<evidence type="ECO:0000256" key="3">
    <source>
        <dbReference type="ARBA" id="ARBA00023163"/>
    </source>
</evidence>
<gene>
    <name evidence="5" type="ORF">DJ90_2360</name>
</gene>
<dbReference type="OrthoDB" id="9782503at2"/>
<keyword evidence="3" id="KW-0804">Transcription</keyword>